<comment type="caution">
    <text evidence="10">The sequence shown here is derived from an EMBL/GenBank/DDBJ whole genome shotgun (WGS) entry which is preliminary data.</text>
</comment>
<dbReference type="STRING" id="48709.A0A1D2N9P0"/>
<evidence type="ECO:0000256" key="1">
    <source>
        <dbReference type="ARBA" id="ARBA00004496"/>
    </source>
</evidence>
<keyword evidence="11" id="KW-1185">Reference proteome</keyword>
<dbReference type="GO" id="GO:0005737">
    <property type="term" value="C:cytoplasm"/>
    <property type="evidence" value="ECO:0007669"/>
    <property type="project" value="UniProtKB-SubCell"/>
</dbReference>
<dbReference type="SUPFAM" id="SSF50044">
    <property type="entry name" value="SH3-domain"/>
    <property type="match status" value="1"/>
</dbReference>
<keyword evidence="2 8" id="KW-0728">SH3 domain</keyword>
<dbReference type="FunFam" id="2.30.30.40:FF:000072">
    <property type="entry name" value="Unconventional Myosin IB"/>
    <property type="match status" value="1"/>
</dbReference>
<protein>
    <recommendedName>
        <fullName evidence="7">Osteoclast-stimulating factor 1</fullName>
    </recommendedName>
</protein>
<dbReference type="Pfam" id="PF00018">
    <property type="entry name" value="SH3_1"/>
    <property type="match status" value="1"/>
</dbReference>
<dbReference type="PROSITE" id="PS50002">
    <property type="entry name" value="SH3"/>
    <property type="match status" value="1"/>
</dbReference>
<organism evidence="10 11">
    <name type="scientific">Orchesella cincta</name>
    <name type="common">Springtail</name>
    <name type="synonym">Podura cincta</name>
    <dbReference type="NCBI Taxonomy" id="48709"/>
    <lineage>
        <taxon>Eukaryota</taxon>
        <taxon>Metazoa</taxon>
        <taxon>Ecdysozoa</taxon>
        <taxon>Arthropoda</taxon>
        <taxon>Hexapoda</taxon>
        <taxon>Collembola</taxon>
        <taxon>Entomobryomorpha</taxon>
        <taxon>Entomobryoidea</taxon>
        <taxon>Orchesellidae</taxon>
        <taxon>Orchesellinae</taxon>
        <taxon>Orchesella</taxon>
    </lineage>
</organism>
<feature type="domain" description="SH3" evidence="9">
    <location>
        <begin position="14"/>
        <end position="73"/>
    </location>
</feature>
<dbReference type="InterPro" id="IPR001452">
    <property type="entry name" value="SH3_domain"/>
</dbReference>
<dbReference type="OrthoDB" id="207120at2759"/>
<dbReference type="SUPFAM" id="SSF48403">
    <property type="entry name" value="Ankyrin repeat"/>
    <property type="match status" value="1"/>
</dbReference>
<evidence type="ECO:0000256" key="7">
    <source>
        <dbReference type="ARBA" id="ARBA00040640"/>
    </source>
</evidence>
<evidence type="ECO:0000256" key="8">
    <source>
        <dbReference type="PROSITE-ProRule" id="PRU00192"/>
    </source>
</evidence>
<evidence type="ECO:0000259" key="9">
    <source>
        <dbReference type="PROSITE" id="PS50002"/>
    </source>
</evidence>
<accession>A0A1D2N9P0</accession>
<dbReference type="Proteomes" id="UP000094527">
    <property type="component" value="Unassembled WGS sequence"/>
</dbReference>
<gene>
    <name evidence="10" type="ORF">Ocin01_04870</name>
</gene>
<evidence type="ECO:0000256" key="2">
    <source>
        <dbReference type="ARBA" id="ARBA00022443"/>
    </source>
</evidence>
<evidence type="ECO:0000313" key="11">
    <source>
        <dbReference type="Proteomes" id="UP000094527"/>
    </source>
</evidence>
<dbReference type="SMART" id="SM00248">
    <property type="entry name" value="ANK"/>
    <property type="match status" value="2"/>
</dbReference>
<dbReference type="InterPro" id="IPR002110">
    <property type="entry name" value="Ankyrin_rpt"/>
</dbReference>
<dbReference type="InterPro" id="IPR036770">
    <property type="entry name" value="Ankyrin_rpt-contain_sf"/>
</dbReference>
<dbReference type="PRINTS" id="PR00452">
    <property type="entry name" value="SH3DOMAIN"/>
</dbReference>
<evidence type="ECO:0000256" key="6">
    <source>
        <dbReference type="ARBA" id="ARBA00037432"/>
    </source>
</evidence>
<reference evidence="10 11" key="1">
    <citation type="journal article" date="2016" name="Genome Biol. Evol.">
        <title>Gene Family Evolution Reflects Adaptation to Soil Environmental Stressors in the Genome of the Collembolan Orchesella cincta.</title>
        <authorList>
            <person name="Faddeeva-Vakhrusheva A."/>
            <person name="Derks M.F."/>
            <person name="Anvar S.Y."/>
            <person name="Agamennone V."/>
            <person name="Suring W."/>
            <person name="Smit S."/>
            <person name="van Straalen N.M."/>
            <person name="Roelofs D."/>
        </authorList>
    </citation>
    <scope>NUCLEOTIDE SEQUENCE [LARGE SCALE GENOMIC DNA]</scope>
    <source>
        <tissue evidence="10">Mixed pool</tissue>
    </source>
</reference>
<dbReference type="Gene3D" id="2.30.30.40">
    <property type="entry name" value="SH3 Domains"/>
    <property type="match status" value="1"/>
</dbReference>
<dbReference type="PANTHER" id="PTHR24155:SF10">
    <property type="entry name" value="OSTEOCLAST-STIMULATING FACTOR 1"/>
    <property type="match status" value="1"/>
</dbReference>
<comment type="function">
    <text evidence="6">Induces bone resorption, acting probably through a signaling cascade which results in the secretion of factor(s) enhancing osteoclast formation and activity.</text>
</comment>
<dbReference type="AlphaFoldDB" id="A0A1D2N9P0"/>
<proteinExistence type="predicted"/>
<evidence type="ECO:0000256" key="3">
    <source>
        <dbReference type="ARBA" id="ARBA00022490"/>
    </source>
</evidence>
<dbReference type="PRINTS" id="PR00499">
    <property type="entry name" value="P67PHOX"/>
</dbReference>
<evidence type="ECO:0000256" key="4">
    <source>
        <dbReference type="ARBA" id="ARBA00022737"/>
    </source>
</evidence>
<sequence>MAKPVPPKIAPKPGKVTVLRALYGYTAQQEDELTFTEGDILYLVDQTDANWWRARCGMKVGLIPSNYVEMKMDAIENPLHDAARRGNIDFLKECLTNGVSATGLDASGNSPLHWSAKGGHLECVQEIIRAAMKTYRNPKHFINAQNKLGDTPLTAQPAKTTCQSSISFWNTEQIPQSKIKTNSVQ</sequence>
<dbReference type="GO" id="GO:0016192">
    <property type="term" value="P:vesicle-mediated transport"/>
    <property type="evidence" value="ECO:0007669"/>
    <property type="project" value="UniProtKB-ARBA"/>
</dbReference>
<dbReference type="InterPro" id="IPR036028">
    <property type="entry name" value="SH3-like_dom_sf"/>
</dbReference>
<evidence type="ECO:0000313" key="10">
    <source>
        <dbReference type="EMBL" id="ODN01805.1"/>
    </source>
</evidence>
<dbReference type="SMART" id="SM00326">
    <property type="entry name" value="SH3"/>
    <property type="match status" value="1"/>
</dbReference>
<name>A0A1D2N9P0_ORCCI</name>
<keyword evidence="3" id="KW-0963">Cytoplasm</keyword>
<dbReference type="GO" id="GO:0007165">
    <property type="term" value="P:signal transduction"/>
    <property type="evidence" value="ECO:0007669"/>
    <property type="project" value="TreeGrafter"/>
</dbReference>
<keyword evidence="5" id="KW-0040">ANK repeat</keyword>
<dbReference type="EMBL" id="LJIJ01000138">
    <property type="protein sequence ID" value="ODN01805.1"/>
    <property type="molecule type" value="Genomic_DNA"/>
</dbReference>
<dbReference type="Gene3D" id="1.25.40.20">
    <property type="entry name" value="Ankyrin repeat-containing domain"/>
    <property type="match status" value="1"/>
</dbReference>
<dbReference type="CDD" id="cd11772">
    <property type="entry name" value="SH3_OSTF1"/>
    <property type="match status" value="1"/>
</dbReference>
<keyword evidence="4" id="KW-0677">Repeat</keyword>
<comment type="subcellular location">
    <subcellularLocation>
        <location evidence="1">Cytoplasm</location>
    </subcellularLocation>
</comment>
<dbReference type="OMA" id="ISFWNTE"/>
<dbReference type="PANTHER" id="PTHR24155">
    <property type="entry name" value="OSTEOCLAST-STIMULATING FACTOR 1"/>
    <property type="match status" value="1"/>
</dbReference>
<evidence type="ECO:0000256" key="5">
    <source>
        <dbReference type="ARBA" id="ARBA00023043"/>
    </source>
</evidence>
<dbReference type="Pfam" id="PF12796">
    <property type="entry name" value="Ank_2"/>
    <property type="match status" value="1"/>
</dbReference>